<evidence type="ECO:0000313" key="1">
    <source>
        <dbReference type="Proteomes" id="UP000887576"/>
    </source>
</evidence>
<reference evidence="2" key="1">
    <citation type="submission" date="2022-11" db="UniProtKB">
        <authorList>
            <consortium name="WormBaseParasite"/>
        </authorList>
    </citation>
    <scope>IDENTIFICATION</scope>
</reference>
<proteinExistence type="predicted"/>
<organism evidence="1 2">
    <name type="scientific">Panagrolaimus sp. JU765</name>
    <dbReference type="NCBI Taxonomy" id="591449"/>
    <lineage>
        <taxon>Eukaryota</taxon>
        <taxon>Metazoa</taxon>
        <taxon>Ecdysozoa</taxon>
        <taxon>Nematoda</taxon>
        <taxon>Chromadorea</taxon>
        <taxon>Rhabditida</taxon>
        <taxon>Tylenchina</taxon>
        <taxon>Panagrolaimomorpha</taxon>
        <taxon>Panagrolaimoidea</taxon>
        <taxon>Panagrolaimidae</taxon>
        <taxon>Panagrolaimus</taxon>
    </lineage>
</organism>
<sequence length="165" mass="18926">MSIFGRICTGPSHKALPLDQRFHSPKCFYFPDAPKKTSDPCLSNILPRNATYREKLSFCCRKSESSLLLSQFEDKIPVIIQRFKSEKRLPELDNCQFVVPKKTTVGQLQHIIKQRLGNFKNSAIYVLVANRELPCLTTTVAELYSKFRDDDGFLYISFSSEDCYG</sequence>
<accession>A0AC34Q104</accession>
<dbReference type="WBParaSite" id="JU765_v2.g11802.t1">
    <property type="protein sequence ID" value="JU765_v2.g11802.t1"/>
    <property type="gene ID" value="JU765_v2.g11802"/>
</dbReference>
<dbReference type="Proteomes" id="UP000887576">
    <property type="component" value="Unplaced"/>
</dbReference>
<name>A0AC34Q104_9BILA</name>
<evidence type="ECO:0000313" key="2">
    <source>
        <dbReference type="WBParaSite" id="JU765_v2.g11802.t1"/>
    </source>
</evidence>
<protein>
    <submittedName>
        <fullName evidence="2">Autophagy-related protein</fullName>
    </submittedName>
</protein>